<evidence type="ECO:0000259" key="4">
    <source>
        <dbReference type="Pfam" id="PF03486"/>
    </source>
</evidence>
<dbReference type="Pfam" id="PF03486">
    <property type="entry name" value="HI0933_like"/>
    <property type="match status" value="1"/>
</dbReference>
<keyword evidence="7" id="KW-1185">Reference proteome</keyword>
<dbReference type="EMBL" id="FNQM01000019">
    <property type="protein sequence ID" value="SEA93318.1"/>
    <property type="molecule type" value="Genomic_DNA"/>
</dbReference>
<dbReference type="InterPro" id="IPR023166">
    <property type="entry name" value="BaiN-like_dom_sf"/>
</dbReference>
<dbReference type="Gene3D" id="1.10.8.260">
    <property type="entry name" value="HI0933 insert domain-like"/>
    <property type="match status" value="1"/>
</dbReference>
<accession>A0A1H4F958</accession>
<dbReference type="SUPFAM" id="SSF51905">
    <property type="entry name" value="FAD/NAD(P)-binding domain"/>
    <property type="match status" value="1"/>
</dbReference>
<evidence type="ECO:0000256" key="1">
    <source>
        <dbReference type="ARBA" id="ARBA00001974"/>
    </source>
</evidence>
<dbReference type="SUPFAM" id="SSF160996">
    <property type="entry name" value="HI0933 insert domain-like"/>
    <property type="match status" value="1"/>
</dbReference>
<dbReference type="InterPro" id="IPR036188">
    <property type="entry name" value="FAD/NAD-bd_sf"/>
</dbReference>
<comment type="cofactor">
    <cofactor evidence="1">
        <name>FAD</name>
        <dbReference type="ChEBI" id="CHEBI:57692"/>
    </cofactor>
</comment>
<dbReference type="Gene3D" id="3.50.50.60">
    <property type="entry name" value="FAD/NAD(P)-binding domain"/>
    <property type="match status" value="1"/>
</dbReference>
<sequence length="444" mass="44900">MSQSRGNRDCVCCGAVSGCAAVGGGRRAVAAIDAAAPAGESAGMSAGNPINAVIVGAGPAGLAAAETLAQGGARVTVLERMPSAARKFLMAGRGGLNLTHAEPEPVFRARYGGAAVPLAAALDAFPPQALRDWADGLGAETFTGSSGRVFPKAMKASPLLRAWLRRLEGLGVRLVTRARWTGFVEGGVSVEGAYPIAAQAVVLACGGASWPRLGSDGRWTAALPPGAVAPLVPANCGFRVDWPEGFAARWAGVPLKGAAFSHGGTSLRGEATVTAQGVEGGAIYALSAALRESVARDGAAALAVDLKPDLSAAKLAAKLEAQRPGLSRANRLRRLGLSPLAAALARLGGEASKPEALAAAIKAVPLRLTATAGLERAISTAGGLRWDALDATLMLRDRPGVFACGEMLDWEAPTGGYLLQASIATGRLAGSSALDWLSREAPPG</sequence>
<dbReference type="InterPro" id="IPR057661">
    <property type="entry name" value="RsdA/BaiN/AoA(So)_Rossmann"/>
</dbReference>
<dbReference type="NCBIfam" id="TIGR00275">
    <property type="entry name" value="aminoacetone oxidase family FAD-binding enzyme"/>
    <property type="match status" value="1"/>
</dbReference>
<dbReference type="PANTHER" id="PTHR42887">
    <property type="entry name" value="OS12G0638800 PROTEIN"/>
    <property type="match status" value="1"/>
</dbReference>
<evidence type="ECO:0000313" key="6">
    <source>
        <dbReference type="EMBL" id="SEA93318.1"/>
    </source>
</evidence>
<evidence type="ECO:0000256" key="2">
    <source>
        <dbReference type="ARBA" id="ARBA00022630"/>
    </source>
</evidence>
<reference evidence="6 7" key="1">
    <citation type="submission" date="2016-10" db="EMBL/GenBank/DDBJ databases">
        <authorList>
            <person name="de Groot N.N."/>
        </authorList>
    </citation>
    <scope>NUCLEOTIDE SEQUENCE [LARGE SCALE GENOMIC DNA]</scope>
    <source>
        <strain evidence="6 7">DSM 15345</strain>
    </source>
</reference>
<dbReference type="InterPro" id="IPR055178">
    <property type="entry name" value="RsdA/BaiN/AoA(So)-like_dom"/>
</dbReference>
<dbReference type="Pfam" id="PF22780">
    <property type="entry name" value="HI0933_like_1st"/>
    <property type="match status" value="1"/>
</dbReference>
<feature type="domain" description="RsdA/BaiN/AoA(So)-like insert" evidence="5">
    <location>
        <begin position="232"/>
        <end position="379"/>
    </location>
</feature>
<name>A0A1H4F958_9RHOB</name>
<dbReference type="STRING" id="89524.SAMN05444370_11925"/>
<dbReference type="NCBIfam" id="TIGR03862">
    <property type="entry name" value="flavo_PP4765"/>
    <property type="match status" value="1"/>
</dbReference>
<dbReference type="InterPro" id="IPR004792">
    <property type="entry name" value="BaiN-like"/>
</dbReference>
<evidence type="ECO:0008006" key="8">
    <source>
        <dbReference type="Google" id="ProtNLM"/>
    </source>
</evidence>
<evidence type="ECO:0000313" key="7">
    <source>
        <dbReference type="Proteomes" id="UP000198703"/>
    </source>
</evidence>
<dbReference type="PRINTS" id="PR00411">
    <property type="entry name" value="PNDRDTASEI"/>
</dbReference>
<keyword evidence="3" id="KW-0274">FAD</keyword>
<gene>
    <name evidence="6" type="ORF">SAMN05444370_11925</name>
</gene>
<proteinExistence type="predicted"/>
<evidence type="ECO:0000256" key="3">
    <source>
        <dbReference type="ARBA" id="ARBA00022827"/>
    </source>
</evidence>
<feature type="domain" description="RsdA/BaiN/AoA(So)-like Rossmann fold-like" evidence="4">
    <location>
        <begin position="52"/>
        <end position="431"/>
    </location>
</feature>
<dbReference type="AlphaFoldDB" id="A0A1H4F958"/>
<dbReference type="Proteomes" id="UP000198703">
    <property type="component" value="Unassembled WGS sequence"/>
</dbReference>
<dbReference type="InterPro" id="IPR022460">
    <property type="entry name" value="Flavoprotein_PP4765"/>
</dbReference>
<evidence type="ECO:0000259" key="5">
    <source>
        <dbReference type="Pfam" id="PF22780"/>
    </source>
</evidence>
<organism evidence="6 7">
    <name type="scientific">Rubrimonas cliftonensis</name>
    <dbReference type="NCBI Taxonomy" id="89524"/>
    <lineage>
        <taxon>Bacteria</taxon>
        <taxon>Pseudomonadati</taxon>
        <taxon>Pseudomonadota</taxon>
        <taxon>Alphaproteobacteria</taxon>
        <taxon>Rhodobacterales</taxon>
        <taxon>Paracoccaceae</taxon>
        <taxon>Rubrimonas</taxon>
    </lineage>
</organism>
<protein>
    <recommendedName>
        <fullName evidence="8">TIGR03862 family flavoprotein</fullName>
    </recommendedName>
</protein>
<keyword evidence="2" id="KW-0285">Flavoprotein</keyword>
<dbReference type="Gene3D" id="2.40.30.10">
    <property type="entry name" value="Translation factors"/>
    <property type="match status" value="1"/>
</dbReference>
<dbReference type="PANTHER" id="PTHR42887:SF1">
    <property type="entry name" value="BLR3961 PROTEIN"/>
    <property type="match status" value="1"/>
</dbReference>